<dbReference type="Gene3D" id="3.30.200.20">
    <property type="entry name" value="Phosphorylase Kinase, domain 1"/>
    <property type="match status" value="1"/>
</dbReference>
<evidence type="ECO:0000256" key="11">
    <source>
        <dbReference type="SAM" id="MobiDB-lite"/>
    </source>
</evidence>
<dbReference type="PROSITE" id="PS50106">
    <property type="entry name" value="PDZ"/>
    <property type="match status" value="1"/>
</dbReference>
<dbReference type="InterPro" id="IPR004166">
    <property type="entry name" value="a-kinase_dom"/>
</dbReference>
<proteinExistence type="predicted"/>
<dbReference type="Pfam" id="PF25106">
    <property type="entry name" value="VWA_4"/>
    <property type="match status" value="1"/>
</dbReference>
<comment type="caution">
    <text evidence="15">The sequence shown here is derived from an EMBL/GenBank/DDBJ whole genome shotgun (WGS) entry which is preliminary data.</text>
</comment>
<evidence type="ECO:0000313" key="15">
    <source>
        <dbReference type="EMBL" id="CAK9066065.1"/>
    </source>
</evidence>
<evidence type="ECO:0000313" key="16">
    <source>
        <dbReference type="Proteomes" id="UP001642484"/>
    </source>
</evidence>
<dbReference type="InterPro" id="IPR056861">
    <property type="entry name" value="HMCN1-like_VWA"/>
</dbReference>
<dbReference type="Gene3D" id="2.30.42.10">
    <property type="match status" value="1"/>
</dbReference>
<evidence type="ECO:0000256" key="8">
    <source>
        <dbReference type="ARBA" id="ARBA00022777"/>
    </source>
</evidence>
<evidence type="ECO:0000259" key="12">
    <source>
        <dbReference type="PROSITE" id="PS50106"/>
    </source>
</evidence>
<keyword evidence="9" id="KW-0862">Zinc</keyword>
<dbReference type="PROSITE" id="PS51158">
    <property type="entry name" value="ALPHA_KINASE"/>
    <property type="match status" value="1"/>
</dbReference>
<dbReference type="InterPro" id="IPR000315">
    <property type="entry name" value="Znf_B-box"/>
</dbReference>
<sequence>MADLADVQKALQQKREERLRHEEERRWLVQRDSKERKLASALDLATKRAKKVKTIDLCFVVDLTASMQCWLKMVHEKIDEIIEDNLKCLGDFARVRVAVVGYRDYADRDHLVVLPFTHNIQQIKKFLHGLKATGGGDATEDVLSGLEPQKANQQYLIVWSLSVRSFLEVSKEDVIVQSQPLSEEEALKLEWSSTARVLYLLSQTPHHGWRFHKALEVNSDRATLKEAVAASEVQDGVERKDKEEAEAALATKFYDLHCEDPRPGRCSMGPRCELQQQQVQLVMLRLGPTTEKMIQVFKQQYSVPGAAGLELKVYDARKDAKHLRCIVSSSSVATFSASASRMGQVPVDKHQKLLPYVVEQSEPDWDHRDEWCTVEAELYTYTIVDVDEKPVKSSCPFTAVLHPRPFGKGAMRFAFYLVDQGNPDSKYVGKVYQFEDPAFQQRSTYEGDMTSQAVAGYLAKEFSLQYVEDPIEFVQAQLLDLGAHSTFPFRFMAIEPFIPGKYEKFTSNAGHISKDSDLAQAFSHFTWEFTAGDIMVADIQGGGNTLTDPQIHSQDIDRFGRGNLATKGMNAFFLNHRCNHICHTLQLQGHPLQPGMAPEEAIALPLASIQEIAESPGAGPALEVDWMPLPDSKLRRFLDAVRNAAAAGSTGSTETASLGGAVIEWQERPKIVKVLPNSPASEAGCEEGVYLHLIGGQHITGELSKAEVLHLLAAENNMMVVMAAPEKVESILKKISGDEITVPMLELLKGLICGEPDGGASLLEFLAALSDEGALKPLQGGLEKEVAKMRLLEGLSSDAAHRLQHPDSSEGWNSQLNAPYDTLAGATFVWTNPPTIWAVMKGSIAEGQMSKGDTLISIDGEEVQGLSRQDVLEKLQKCQGIGLGRGKMTTSFDGFDAVSGLETSTWRGRKIIWTDPPSFEDDDILVETGGANFFGRPKQEVLAMLEASSQMTSLNIAKIRLAASVNFLKIGLQEKLEGDQQPVHLGFTCQGCERKPLIGARHTCKDCGVHLCGACFRGRAHAHVSGHCFLVHEHAGASASGAAPVIPLAEGSPVVVIGTGQKWDGQPGLATAPLSSEASSLWSVVMEGEDVCLELEAKHLFLREPQKTGDEAAPDLDKETETKAVEAPLPDLLAPLAAESPKSTTPAPKQTEARRPAPRATKSPKPATPAPKGTEPRFTKVQSKKVEDFTVQGLTRQRSARELRQAKGQEALERFKAAPRTAHKSTFLCKGKCGRMVETEKVDYIKKGQEGVFCELCTKKCKASRKQALCQKCRAGFVYFQFVLDLEGRAVPRLCDNCRDSQADGWAIVSPCPARAP</sequence>
<protein>
    <recommendedName>
        <fullName evidence="17">Alpha-type protein kinase domain-containing protein</fullName>
    </recommendedName>
</protein>
<keyword evidence="16" id="KW-1185">Reference proteome</keyword>
<dbReference type="CDD" id="cd04515">
    <property type="entry name" value="Alpha_kinase"/>
    <property type="match status" value="1"/>
</dbReference>
<name>A0ABP0NUC5_9DINO</name>
<evidence type="ECO:0000256" key="6">
    <source>
        <dbReference type="ARBA" id="ARBA00022729"/>
    </source>
</evidence>
<evidence type="ECO:0000259" key="13">
    <source>
        <dbReference type="PROSITE" id="PS50119"/>
    </source>
</evidence>
<dbReference type="PANTHER" id="PTHR47763:SF4">
    <property type="entry name" value="ALPHA-PROTEIN KINASE VWKA"/>
    <property type="match status" value="1"/>
</dbReference>
<feature type="domain" description="PDZ" evidence="12">
    <location>
        <begin position="836"/>
        <end position="877"/>
    </location>
</feature>
<keyword evidence="6" id="KW-0732">Signal</keyword>
<dbReference type="CDD" id="cd00198">
    <property type="entry name" value="vWFA"/>
    <property type="match status" value="1"/>
</dbReference>
<dbReference type="InterPro" id="IPR036465">
    <property type="entry name" value="vWFA_dom_sf"/>
</dbReference>
<evidence type="ECO:0000256" key="2">
    <source>
        <dbReference type="ARBA" id="ARBA00022525"/>
    </source>
</evidence>
<evidence type="ECO:0000256" key="5">
    <source>
        <dbReference type="ARBA" id="ARBA00022723"/>
    </source>
</evidence>
<evidence type="ECO:0000256" key="3">
    <source>
        <dbReference type="ARBA" id="ARBA00022527"/>
    </source>
</evidence>
<feature type="region of interest" description="Disordered" evidence="11">
    <location>
        <begin position="1135"/>
        <end position="1181"/>
    </location>
</feature>
<dbReference type="SUPFAM" id="SSF53300">
    <property type="entry name" value="vWA-like"/>
    <property type="match status" value="1"/>
</dbReference>
<dbReference type="SUPFAM" id="SSF50156">
    <property type="entry name" value="PDZ domain-like"/>
    <property type="match status" value="1"/>
</dbReference>
<accession>A0ABP0NUC5</accession>
<dbReference type="Gene3D" id="3.20.200.10">
    <property type="entry name" value="MHCK/EF2 kinase"/>
    <property type="match status" value="1"/>
</dbReference>
<dbReference type="InterPro" id="IPR036034">
    <property type="entry name" value="PDZ_sf"/>
</dbReference>
<dbReference type="Proteomes" id="UP001642484">
    <property type="component" value="Unassembled WGS sequence"/>
</dbReference>
<evidence type="ECO:0000259" key="14">
    <source>
        <dbReference type="PROSITE" id="PS51158"/>
    </source>
</evidence>
<dbReference type="Gene3D" id="3.30.60.90">
    <property type="match status" value="1"/>
</dbReference>
<keyword evidence="3" id="KW-0723">Serine/threonine-protein kinase</keyword>
<dbReference type="PANTHER" id="PTHR47763">
    <property type="entry name" value="ALPHA-PROTEIN KINASE VWKA"/>
    <property type="match status" value="1"/>
</dbReference>
<keyword evidence="2" id="KW-0964">Secreted</keyword>
<dbReference type="InterPro" id="IPR001478">
    <property type="entry name" value="PDZ"/>
</dbReference>
<evidence type="ECO:0000256" key="1">
    <source>
        <dbReference type="ARBA" id="ARBA00004613"/>
    </source>
</evidence>
<keyword evidence="8" id="KW-0418">Kinase</keyword>
<dbReference type="InterPro" id="IPR011009">
    <property type="entry name" value="Kinase-like_dom_sf"/>
</dbReference>
<dbReference type="PROSITE" id="PS50119">
    <property type="entry name" value="ZF_BBOX"/>
    <property type="match status" value="1"/>
</dbReference>
<evidence type="ECO:0000256" key="10">
    <source>
        <dbReference type="PROSITE-ProRule" id="PRU00024"/>
    </source>
</evidence>
<feature type="domain" description="Alpha-type protein kinase" evidence="14">
    <location>
        <begin position="357"/>
        <end position="590"/>
    </location>
</feature>
<dbReference type="InterPro" id="IPR043145">
    <property type="entry name" value="Znf_ZZ_sf"/>
</dbReference>
<dbReference type="InterPro" id="IPR052969">
    <property type="entry name" value="Thr-specific_kinase-like"/>
</dbReference>
<dbReference type="CDD" id="cd00136">
    <property type="entry name" value="PDZ_canonical"/>
    <property type="match status" value="1"/>
</dbReference>
<dbReference type="Gene3D" id="3.40.50.410">
    <property type="entry name" value="von Willebrand factor, type A domain"/>
    <property type="match status" value="1"/>
</dbReference>
<evidence type="ECO:0000256" key="9">
    <source>
        <dbReference type="ARBA" id="ARBA00022833"/>
    </source>
</evidence>
<evidence type="ECO:0000256" key="7">
    <source>
        <dbReference type="ARBA" id="ARBA00022771"/>
    </source>
</evidence>
<reference evidence="15 16" key="1">
    <citation type="submission" date="2024-02" db="EMBL/GenBank/DDBJ databases">
        <authorList>
            <person name="Chen Y."/>
            <person name="Shah S."/>
            <person name="Dougan E. K."/>
            <person name="Thang M."/>
            <person name="Chan C."/>
        </authorList>
    </citation>
    <scope>NUCLEOTIDE SEQUENCE [LARGE SCALE GENOMIC DNA]</scope>
</reference>
<dbReference type="SMART" id="SM00811">
    <property type="entry name" value="Alpha_kinase"/>
    <property type="match status" value="1"/>
</dbReference>
<comment type="subcellular location">
    <subcellularLocation>
        <location evidence="1">Secreted</location>
    </subcellularLocation>
</comment>
<keyword evidence="5" id="KW-0479">Metal-binding</keyword>
<dbReference type="EMBL" id="CAXAMN010022062">
    <property type="protein sequence ID" value="CAK9066065.1"/>
    <property type="molecule type" value="Genomic_DNA"/>
</dbReference>
<keyword evidence="7 10" id="KW-0863">Zinc-finger</keyword>
<dbReference type="SUPFAM" id="SSF56112">
    <property type="entry name" value="Protein kinase-like (PK-like)"/>
    <property type="match status" value="1"/>
</dbReference>
<feature type="compositionally biased region" description="Low complexity" evidence="11">
    <location>
        <begin position="1158"/>
        <end position="1173"/>
    </location>
</feature>
<evidence type="ECO:0008006" key="17">
    <source>
        <dbReference type="Google" id="ProtNLM"/>
    </source>
</evidence>
<gene>
    <name evidence="15" type="ORF">CCMP2556_LOCUS32438</name>
</gene>
<keyword evidence="4" id="KW-0808">Transferase</keyword>
<dbReference type="Pfam" id="PF02816">
    <property type="entry name" value="Alpha_kinase"/>
    <property type="match status" value="1"/>
</dbReference>
<dbReference type="SUPFAM" id="SSF57850">
    <property type="entry name" value="RING/U-box"/>
    <property type="match status" value="1"/>
</dbReference>
<organism evidence="15 16">
    <name type="scientific">Durusdinium trenchii</name>
    <dbReference type="NCBI Taxonomy" id="1381693"/>
    <lineage>
        <taxon>Eukaryota</taxon>
        <taxon>Sar</taxon>
        <taxon>Alveolata</taxon>
        <taxon>Dinophyceae</taxon>
        <taxon>Suessiales</taxon>
        <taxon>Symbiodiniaceae</taxon>
        <taxon>Durusdinium</taxon>
    </lineage>
</organism>
<feature type="domain" description="B box-type" evidence="13">
    <location>
        <begin position="992"/>
        <end position="1032"/>
    </location>
</feature>
<evidence type="ECO:0000256" key="4">
    <source>
        <dbReference type="ARBA" id="ARBA00022679"/>
    </source>
</evidence>